<sequence>MNILICSAGRRVKLIEYFKRQLKQSGGKVVAVDCDPTAPTLEHADWHEVVPRINDPDYIPRIKRICDDYQINGVLSLIDPELSLLAGVKEEFQRKNITMIVSNKDVVDICLDKYLTYQYLRLNEIPVVPTYLSFEEVVNDIHSSKRTFPLIAKPKTGSASLGVKTIHSIGEWELMDKKEHYIIQPFIEGDEIGVDCYIDLLSKEVTHIFCKKKVIMRSGETDRSVSMKDPALLEMIQHVAKTLHLSGPVDIDCFKTENGYMISEINPRFGGGYLHAHEAGQDFIRSICNNLNGAVNRPDLANYEADTTMVKFDNVMVMKNKVHRGENII</sequence>
<dbReference type="EMBL" id="RBVX01000045">
    <property type="protein sequence ID" value="RSL29993.1"/>
    <property type="molecule type" value="Genomic_DNA"/>
</dbReference>
<keyword evidence="7" id="KW-1185">Reference proteome</keyword>
<evidence type="ECO:0000256" key="4">
    <source>
        <dbReference type="PROSITE-ProRule" id="PRU00409"/>
    </source>
</evidence>
<dbReference type="InterPro" id="IPR048764">
    <property type="entry name" value="PylC_N"/>
</dbReference>
<dbReference type="SUPFAM" id="SSF56059">
    <property type="entry name" value="Glutathione synthetase ATP-binding domain-like"/>
    <property type="match status" value="1"/>
</dbReference>
<keyword evidence="1" id="KW-0436">Ligase</keyword>
<dbReference type="GO" id="GO:0046872">
    <property type="term" value="F:metal ion binding"/>
    <property type="evidence" value="ECO:0007669"/>
    <property type="project" value="InterPro"/>
</dbReference>
<dbReference type="PANTHER" id="PTHR43585">
    <property type="entry name" value="FUMIPYRROLE BIOSYNTHESIS PROTEIN C"/>
    <property type="match status" value="1"/>
</dbReference>
<protein>
    <submittedName>
        <fullName evidence="6">ATP-grasp domain-containing protein</fullName>
    </submittedName>
</protein>
<dbReference type="Gene3D" id="3.30.470.20">
    <property type="entry name" value="ATP-grasp fold, B domain"/>
    <property type="match status" value="1"/>
</dbReference>
<dbReference type="InterPro" id="IPR052032">
    <property type="entry name" value="ATP-dep_AA_Ligase"/>
</dbReference>
<keyword evidence="3 4" id="KW-0067">ATP-binding</keyword>
<dbReference type="OrthoDB" id="9803907at2"/>
<dbReference type="Pfam" id="PF21360">
    <property type="entry name" value="PylC-like_N"/>
    <property type="match status" value="1"/>
</dbReference>
<dbReference type="PANTHER" id="PTHR43585:SF2">
    <property type="entry name" value="ATP-GRASP ENZYME FSQD"/>
    <property type="match status" value="1"/>
</dbReference>
<dbReference type="PROSITE" id="PS50975">
    <property type="entry name" value="ATP_GRASP"/>
    <property type="match status" value="1"/>
</dbReference>
<dbReference type="Pfam" id="PF02655">
    <property type="entry name" value="ATP-grasp_3"/>
    <property type="match status" value="1"/>
</dbReference>
<accession>A0A3R9P483</accession>
<dbReference type="AlphaFoldDB" id="A0A3R9P483"/>
<feature type="domain" description="ATP-grasp" evidence="5">
    <location>
        <begin position="117"/>
        <end position="292"/>
    </location>
</feature>
<dbReference type="InterPro" id="IPR013815">
    <property type="entry name" value="ATP_grasp_subdomain_1"/>
</dbReference>
<evidence type="ECO:0000259" key="5">
    <source>
        <dbReference type="PROSITE" id="PS50975"/>
    </source>
</evidence>
<keyword evidence="2 4" id="KW-0547">Nucleotide-binding</keyword>
<dbReference type="NCBIfam" id="NF009406">
    <property type="entry name" value="PRK12767.1-5"/>
    <property type="match status" value="1"/>
</dbReference>
<proteinExistence type="predicted"/>
<evidence type="ECO:0000313" key="6">
    <source>
        <dbReference type="EMBL" id="RSL29993.1"/>
    </source>
</evidence>
<dbReference type="Gene3D" id="3.40.50.20">
    <property type="match status" value="1"/>
</dbReference>
<dbReference type="GO" id="GO:0005524">
    <property type="term" value="F:ATP binding"/>
    <property type="evidence" value="ECO:0007669"/>
    <property type="project" value="UniProtKB-UniRule"/>
</dbReference>
<evidence type="ECO:0000313" key="7">
    <source>
        <dbReference type="Proteomes" id="UP000275076"/>
    </source>
</evidence>
<dbReference type="RefSeq" id="WP_125561453.1">
    <property type="nucleotide sequence ID" value="NZ_RBVX01000045.1"/>
</dbReference>
<organism evidence="6 7">
    <name type="scientific">Salibacterium salarium</name>
    <dbReference type="NCBI Taxonomy" id="284579"/>
    <lineage>
        <taxon>Bacteria</taxon>
        <taxon>Bacillati</taxon>
        <taxon>Bacillota</taxon>
        <taxon>Bacilli</taxon>
        <taxon>Bacillales</taxon>
        <taxon>Bacillaceae</taxon>
    </lineage>
</organism>
<evidence type="ECO:0000256" key="3">
    <source>
        <dbReference type="ARBA" id="ARBA00022840"/>
    </source>
</evidence>
<reference evidence="6 7" key="1">
    <citation type="submission" date="2018-10" db="EMBL/GenBank/DDBJ databases">
        <title>Draft genome sequence of Bacillus salarius IM0101, isolated from a hypersaline soil in Inner Mongolia, China.</title>
        <authorList>
            <person name="Yamprayoonswat W."/>
            <person name="Boonvisut S."/>
            <person name="Jumpathong W."/>
            <person name="Sittihan S."/>
            <person name="Ruangsuj P."/>
            <person name="Wanthongcharoen S."/>
            <person name="Thongpramul N."/>
            <person name="Pimmason S."/>
            <person name="Yu B."/>
            <person name="Yasawong M."/>
        </authorList>
    </citation>
    <scope>NUCLEOTIDE SEQUENCE [LARGE SCALE GENOMIC DNA]</scope>
    <source>
        <strain evidence="6 7">IM0101</strain>
    </source>
</reference>
<dbReference type="InterPro" id="IPR011761">
    <property type="entry name" value="ATP-grasp"/>
</dbReference>
<dbReference type="Gene3D" id="3.30.1490.20">
    <property type="entry name" value="ATP-grasp fold, A domain"/>
    <property type="match status" value="1"/>
</dbReference>
<comment type="caution">
    <text evidence="6">The sequence shown here is derived from an EMBL/GenBank/DDBJ whole genome shotgun (WGS) entry which is preliminary data.</text>
</comment>
<evidence type="ECO:0000256" key="2">
    <source>
        <dbReference type="ARBA" id="ARBA00022741"/>
    </source>
</evidence>
<name>A0A3R9P483_9BACI</name>
<dbReference type="GO" id="GO:0016874">
    <property type="term" value="F:ligase activity"/>
    <property type="evidence" value="ECO:0007669"/>
    <property type="project" value="UniProtKB-KW"/>
</dbReference>
<dbReference type="InterPro" id="IPR003806">
    <property type="entry name" value="ATP-grasp_PylC-type"/>
</dbReference>
<gene>
    <name evidence="6" type="ORF">D7Z54_28230</name>
</gene>
<dbReference type="Proteomes" id="UP000275076">
    <property type="component" value="Unassembled WGS sequence"/>
</dbReference>
<evidence type="ECO:0000256" key="1">
    <source>
        <dbReference type="ARBA" id="ARBA00022598"/>
    </source>
</evidence>